<keyword evidence="2" id="KW-1185">Reference proteome</keyword>
<name>A0A9P0H3I2_NEZVI</name>
<proteinExistence type="predicted"/>
<dbReference type="EMBL" id="OV725078">
    <property type="protein sequence ID" value="CAH1392715.1"/>
    <property type="molecule type" value="Genomic_DNA"/>
</dbReference>
<dbReference type="OrthoDB" id="10464436at2759"/>
<sequence>MLMCQNCVKRTRKKKLCDWIKDKITTPKSTGLHTLEGHKEPYVDHYIKIDSNTEFIEDIILKERISSLEKNDEEIKKRMEVLCFTKRRFEIYGSRRDKIINPQNAGKISCHKVLRKMPMMSWDAFNNVIFPCSILIYNIADCEKERVEARYVVNSEFLISFNIF</sequence>
<dbReference type="Proteomes" id="UP001152798">
    <property type="component" value="Chromosome 2"/>
</dbReference>
<accession>A0A9P0H3I2</accession>
<evidence type="ECO:0000313" key="2">
    <source>
        <dbReference type="Proteomes" id="UP001152798"/>
    </source>
</evidence>
<dbReference type="AlphaFoldDB" id="A0A9P0H3I2"/>
<organism evidence="1 2">
    <name type="scientific">Nezara viridula</name>
    <name type="common">Southern green stink bug</name>
    <name type="synonym">Cimex viridulus</name>
    <dbReference type="NCBI Taxonomy" id="85310"/>
    <lineage>
        <taxon>Eukaryota</taxon>
        <taxon>Metazoa</taxon>
        <taxon>Ecdysozoa</taxon>
        <taxon>Arthropoda</taxon>
        <taxon>Hexapoda</taxon>
        <taxon>Insecta</taxon>
        <taxon>Pterygota</taxon>
        <taxon>Neoptera</taxon>
        <taxon>Paraneoptera</taxon>
        <taxon>Hemiptera</taxon>
        <taxon>Heteroptera</taxon>
        <taxon>Panheteroptera</taxon>
        <taxon>Pentatomomorpha</taxon>
        <taxon>Pentatomoidea</taxon>
        <taxon>Pentatomidae</taxon>
        <taxon>Pentatominae</taxon>
        <taxon>Nezara</taxon>
    </lineage>
</organism>
<gene>
    <name evidence="1" type="ORF">NEZAVI_LOCUS3488</name>
</gene>
<evidence type="ECO:0000313" key="1">
    <source>
        <dbReference type="EMBL" id="CAH1392715.1"/>
    </source>
</evidence>
<reference evidence="1" key="1">
    <citation type="submission" date="2022-01" db="EMBL/GenBank/DDBJ databases">
        <authorList>
            <person name="King R."/>
        </authorList>
    </citation>
    <scope>NUCLEOTIDE SEQUENCE</scope>
</reference>
<protein>
    <submittedName>
        <fullName evidence="1">Uncharacterized protein</fullName>
    </submittedName>
</protein>